<dbReference type="Proteomes" id="UP000037035">
    <property type="component" value="Unassembled WGS sequence"/>
</dbReference>
<name>A0A0L6VTW2_9BASI</name>
<reference evidence="2 3" key="1">
    <citation type="submission" date="2015-08" db="EMBL/GenBank/DDBJ databases">
        <title>Next Generation Sequencing and Analysis of the Genome of Puccinia sorghi L Schw, the Causal Agent of Maize Common Rust.</title>
        <authorList>
            <person name="Rochi L."/>
            <person name="Burguener G."/>
            <person name="Darino M."/>
            <person name="Turjanski A."/>
            <person name="Kreff E."/>
            <person name="Dieguez M.J."/>
            <person name="Sacco F."/>
        </authorList>
    </citation>
    <scope>NUCLEOTIDE SEQUENCE [LARGE SCALE GENOMIC DNA]</scope>
    <source>
        <strain evidence="2 3">RO10H11247</strain>
    </source>
</reference>
<dbReference type="AlphaFoldDB" id="A0A0L6VTW2"/>
<proteinExistence type="predicted"/>
<feature type="region of interest" description="Disordered" evidence="1">
    <location>
        <begin position="74"/>
        <end position="207"/>
    </location>
</feature>
<evidence type="ECO:0000313" key="2">
    <source>
        <dbReference type="EMBL" id="KNZ64131.1"/>
    </source>
</evidence>
<protein>
    <submittedName>
        <fullName evidence="2">Putative signal peptide protein</fullName>
    </submittedName>
</protein>
<keyword evidence="3" id="KW-1185">Reference proteome</keyword>
<comment type="caution">
    <text evidence="2">The sequence shown here is derived from an EMBL/GenBank/DDBJ whole genome shotgun (WGS) entry which is preliminary data.</text>
</comment>
<feature type="compositionally biased region" description="Basic and acidic residues" evidence="1">
    <location>
        <begin position="117"/>
        <end position="146"/>
    </location>
</feature>
<organism evidence="2 3">
    <name type="scientific">Puccinia sorghi</name>
    <dbReference type="NCBI Taxonomy" id="27349"/>
    <lineage>
        <taxon>Eukaryota</taxon>
        <taxon>Fungi</taxon>
        <taxon>Dikarya</taxon>
        <taxon>Basidiomycota</taxon>
        <taxon>Pucciniomycotina</taxon>
        <taxon>Pucciniomycetes</taxon>
        <taxon>Pucciniales</taxon>
        <taxon>Pucciniaceae</taxon>
        <taxon>Puccinia</taxon>
    </lineage>
</organism>
<evidence type="ECO:0000313" key="3">
    <source>
        <dbReference type="Proteomes" id="UP000037035"/>
    </source>
</evidence>
<evidence type="ECO:0000256" key="1">
    <source>
        <dbReference type="SAM" id="MobiDB-lite"/>
    </source>
</evidence>
<dbReference type="EMBL" id="LAVV01000710">
    <property type="protein sequence ID" value="KNZ64131.1"/>
    <property type="molecule type" value="Genomic_DNA"/>
</dbReference>
<sequence>MSSVKKAQVSGRTSCIRTRAALLVGSLLLLGSLCAARPLVNPATSGQLSLSKRGFIGPLKAVESSHSIQEVGEAGAVSKNSKTTHFVAPKVGGPHGEPPPNKNLEKDAKELSGGGPFRDRKLTGEEPHDAGLSEASRHHQPDKLQLKGEPPQTFPGGKSLKTASEEAPTLPASADPQARIWRENVDNTDQVRSGFLPERTPRDLGGN</sequence>
<dbReference type="VEuPathDB" id="FungiDB:VP01_1063g4"/>
<gene>
    <name evidence="2" type="ORF">VP01_1063g4</name>
</gene>
<accession>A0A0L6VTW2</accession>